<dbReference type="PANTHER" id="PTHR14226:SF78">
    <property type="entry name" value="SLR0060 PROTEIN"/>
    <property type="match status" value="1"/>
</dbReference>
<gene>
    <name evidence="6" type="ORF">GCM10011503_26720</name>
</gene>
<organism evidence="6 7">
    <name type="scientific">Henriciella pelagia</name>
    <dbReference type="NCBI Taxonomy" id="1977912"/>
    <lineage>
        <taxon>Bacteria</taxon>
        <taxon>Pseudomonadati</taxon>
        <taxon>Pseudomonadota</taxon>
        <taxon>Alphaproteobacteria</taxon>
        <taxon>Hyphomonadales</taxon>
        <taxon>Hyphomonadaceae</taxon>
        <taxon>Henriciella</taxon>
    </lineage>
</organism>
<feature type="short sequence motif" description="DGA/G" evidence="4">
    <location>
        <begin position="200"/>
        <end position="202"/>
    </location>
</feature>
<feature type="active site" description="Nucleophile" evidence="4">
    <location>
        <position position="47"/>
    </location>
</feature>
<dbReference type="PROSITE" id="PS51635">
    <property type="entry name" value="PNPLA"/>
    <property type="match status" value="1"/>
</dbReference>
<dbReference type="Pfam" id="PF01734">
    <property type="entry name" value="Patatin"/>
    <property type="match status" value="1"/>
</dbReference>
<proteinExistence type="predicted"/>
<feature type="short sequence motif" description="GXGXXG" evidence="4">
    <location>
        <begin position="17"/>
        <end position="22"/>
    </location>
</feature>
<dbReference type="RefSeq" id="WP_084391242.1">
    <property type="nucleotide sequence ID" value="NZ_BMKF01000002.1"/>
</dbReference>
<keyword evidence="3 4" id="KW-0443">Lipid metabolism</keyword>
<dbReference type="EMBL" id="BMKF01000002">
    <property type="protein sequence ID" value="GGB76587.1"/>
    <property type="molecule type" value="Genomic_DNA"/>
</dbReference>
<accession>A0ABQ1JTP0</accession>
<dbReference type="SUPFAM" id="SSF52151">
    <property type="entry name" value="FabD/lysophospholipase-like"/>
    <property type="match status" value="1"/>
</dbReference>
<dbReference type="InterPro" id="IPR002641">
    <property type="entry name" value="PNPLA_dom"/>
</dbReference>
<comment type="caution">
    <text evidence="4">Lacks conserved residue(s) required for the propagation of feature annotation.</text>
</comment>
<evidence type="ECO:0000259" key="5">
    <source>
        <dbReference type="PROSITE" id="PS51635"/>
    </source>
</evidence>
<evidence type="ECO:0000313" key="6">
    <source>
        <dbReference type="EMBL" id="GGB76587.1"/>
    </source>
</evidence>
<dbReference type="InterPro" id="IPR016035">
    <property type="entry name" value="Acyl_Trfase/lysoPLipase"/>
</dbReference>
<feature type="domain" description="PNPLA" evidence="5">
    <location>
        <begin position="13"/>
        <end position="213"/>
    </location>
</feature>
<sequence>MARRGKKSRPLSLALQGGGAHGAFTWGVLERLTECEDIEIRSITATSAGAMNAAAFISGYQKDGNEGARQSLSNFWQDISRRGASLYAMKPNSLAGEMLSSNPFAAFSPHSIATAMTSFLSPYDLNPFDLNPLREAVTGMIDFEAVRASDIQLFVAATNVETGKVKIFKGEEITSDAILASACLPNTFRAVEIEGTPYWDGGYLGNPSLFPLFYTNAPKDILLVTLNPLERKGTPRTAGEIQDRLNEITFNAALLGELRAIAFVQKLLGKNLLTRAVQNQYKKLNIHAIRGGEALRSLRLETKYDTSWPFLTNLRDKGRAHAEEWIGSCLDQVGKQSSVDIHGTFLDGSES</sequence>
<keyword evidence="1 4" id="KW-0378">Hydrolase</keyword>
<keyword evidence="2 4" id="KW-0442">Lipid degradation</keyword>
<evidence type="ECO:0000256" key="1">
    <source>
        <dbReference type="ARBA" id="ARBA00022801"/>
    </source>
</evidence>
<evidence type="ECO:0000256" key="4">
    <source>
        <dbReference type="PROSITE-ProRule" id="PRU01161"/>
    </source>
</evidence>
<dbReference type="Proteomes" id="UP000628854">
    <property type="component" value="Unassembled WGS sequence"/>
</dbReference>
<dbReference type="Gene3D" id="3.40.1090.10">
    <property type="entry name" value="Cytosolic phospholipase A2 catalytic domain"/>
    <property type="match status" value="2"/>
</dbReference>
<name>A0ABQ1JTP0_9PROT</name>
<dbReference type="InterPro" id="IPR050301">
    <property type="entry name" value="NTE"/>
</dbReference>
<evidence type="ECO:0000313" key="7">
    <source>
        <dbReference type="Proteomes" id="UP000628854"/>
    </source>
</evidence>
<feature type="active site" description="Proton acceptor" evidence="4">
    <location>
        <position position="200"/>
    </location>
</feature>
<dbReference type="PANTHER" id="PTHR14226">
    <property type="entry name" value="NEUROPATHY TARGET ESTERASE/SWISS CHEESE D.MELANOGASTER"/>
    <property type="match status" value="1"/>
</dbReference>
<reference evidence="7" key="1">
    <citation type="journal article" date="2019" name="Int. J. Syst. Evol. Microbiol.">
        <title>The Global Catalogue of Microorganisms (GCM) 10K type strain sequencing project: providing services to taxonomists for standard genome sequencing and annotation.</title>
        <authorList>
            <consortium name="The Broad Institute Genomics Platform"/>
            <consortium name="The Broad Institute Genome Sequencing Center for Infectious Disease"/>
            <person name="Wu L."/>
            <person name="Ma J."/>
        </authorList>
    </citation>
    <scope>NUCLEOTIDE SEQUENCE [LARGE SCALE GENOMIC DNA]</scope>
    <source>
        <strain evidence="7">CGMCC 1.15928</strain>
    </source>
</reference>
<evidence type="ECO:0000256" key="3">
    <source>
        <dbReference type="ARBA" id="ARBA00023098"/>
    </source>
</evidence>
<comment type="caution">
    <text evidence="6">The sequence shown here is derived from an EMBL/GenBank/DDBJ whole genome shotgun (WGS) entry which is preliminary data.</text>
</comment>
<keyword evidence="7" id="KW-1185">Reference proteome</keyword>
<protein>
    <recommendedName>
        <fullName evidence="5">PNPLA domain-containing protein</fullName>
    </recommendedName>
</protein>
<evidence type="ECO:0000256" key="2">
    <source>
        <dbReference type="ARBA" id="ARBA00022963"/>
    </source>
</evidence>